<protein>
    <submittedName>
        <fullName evidence="1">GNAT family N-acetyltransferase</fullName>
    </submittedName>
</protein>
<evidence type="ECO:0000313" key="1">
    <source>
        <dbReference type="EMBL" id="GEK14112.1"/>
    </source>
</evidence>
<name>A0A1E5ATI6_ALIFS</name>
<dbReference type="AlphaFoldDB" id="A0A1E5ATI6"/>
<dbReference type="InterPro" id="IPR051554">
    <property type="entry name" value="Acetyltransferase_Eis"/>
</dbReference>
<dbReference type="PANTHER" id="PTHR37817:SF1">
    <property type="entry name" value="N-ACETYLTRANSFERASE EIS"/>
    <property type="match status" value="1"/>
</dbReference>
<reference evidence="1 2" key="1">
    <citation type="submission" date="2019-07" db="EMBL/GenBank/DDBJ databases">
        <title>Whole genome shotgun sequence of Aliivibrio fischeri NBRC 101058.</title>
        <authorList>
            <person name="Hosoyama A."/>
            <person name="Uohara A."/>
            <person name="Ohji S."/>
            <person name="Ichikawa N."/>
        </authorList>
    </citation>
    <scope>NUCLEOTIDE SEQUENCE [LARGE SCALE GENOMIC DNA]</scope>
    <source>
        <strain evidence="1 2">NBRC 101058</strain>
    </source>
</reference>
<evidence type="ECO:0000313" key="2">
    <source>
        <dbReference type="Proteomes" id="UP000321787"/>
    </source>
</evidence>
<dbReference type="GO" id="GO:0034069">
    <property type="term" value="F:aminoglycoside N-acetyltransferase activity"/>
    <property type="evidence" value="ECO:0007669"/>
    <property type="project" value="TreeGrafter"/>
</dbReference>
<accession>A0A1E5ATI6</accession>
<proteinExistence type="predicted"/>
<gene>
    <name evidence="1" type="primary">yhbS</name>
    <name evidence="1" type="ORF">AFI02nite_21480</name>
</gene>
<dbReference type="Pfam" id="PF13527">
    <property type="entry name" value="Acetyltransf_9"/>
    <property type="match status" value="1"/>
</dbReference>
<comment type="caution">
    <text evidence="1">The sequence shown here is derived from an EMBL/GenBank/DDBJ whole genome shotgun (WGS) entry which is preliminary data.</text>
</comment>
<dbReference type="SUPFAM" id="SSF55729">
    <property type="entry name" value="Acyl-CoA N-acyltransferases (Nat)"/>
    <property type="match status" value="1"/>
</dbReference>
<dbReference type="EMBL" id="BJTZ01000012">
    <property type="protein sequence ID" value="GEK14112.1"/>
    <property type="molecule type" value="Genomic_DNA"/>
</dbReference>
<dbReference type="RefSeq" id="WP_065596581.1">
    <property type="nucleotide sequence ID" value="NZ_BJTZ01000012.1"/>
</dbReference>
<dbReference type="Proteomes" id="UP000321787">
    <property type="component" value="Unassembled WGS sequence"/>
</dbReference>
<dbReference type="CDD" id="cd04301">
    <property type="entry name" value="NAT_SF"/>
    <property type="match status" value="1"/>
</dbReference>
<dbReference type="InterPro" id="IPR016181">
    <property type="entry name" value="Acyl_CoA_acyltransferase"/>
</dbReference>
<dbReference type="PROSITE" id="PS51186">
    <property type="entry name" value="GNAT"/>
    <property type="match status" value="1"/>
</dbReference>
<dbReference type="PANTHER" id="PTHR37817">
    <property type="entry name" value="N-ACETYLTRANSFERASE EIS"/>
    <property type="match status" value="1"/>
</dbReference>
<dbReference type="InterPro" id="IPR000182">
    <property type="entry name" value="GNAT_dom"/>
</dbReference>
<dbReference type="GO" id="GO:0030649">
    <property type="term" value="P:aminoglycoside antibiotic catabolic process"/>
    <property type="evidence" value="ECO:0007669"/>
    <property type="project" value="TreeGrafter"/>
</dbReference>
<sequence>MLIRTEAPADILTVDRLVRTAFDTEAEAKLVMSLRENSHLTLALVACSDDGEVIGHCLFSPVTLNGDDLNWQGLAPLCVKKEHQKQGIAEALVKEGLEMLTELGYPVAVVLGDPNYYQRFGFESATNYDMHSKWEVPEGAFMIKACSSEFIEGKSGLIEYCPEFDLL</sequence>
<organism evidence="1 2">
    <name type="scientific">Aliivibrio fischeri</name>
    <name type="common">Vibrio fischeri</name>
    <dbReference type="NCBI Taxonomy" id="668"/>
    <lineage>
        <taxon>Bacteria</taxon>
        <taxon>Pseudomonadati</taxon>
        <taxon>Pseudomonadota</taxon>
        <taxon>Gammaproteobacteria</taxon>
        <taxon>Vibrionales</taxon>
        <taxon>Vibrionaceae</taxon>
        <taxon>Aliivibrio</taxon>
    </lineage>
</organism>
<dbReference type="Gene3D" id="3.40.630.30">
    <property type="match status" value="1"/>
</dbReference>
<keyword evidence="1" id="KW-0808">Transferase</keyword>